<feature type="domain" description="Carrier" evidence="5">
    <location>
        <begin position="855"/>
        <end position="933"/>
    </location>
</feature>
<dbReference type="GO" id="GO:0006633">
    <property type="term" value="P:fatty acid biosynthetic process"/>
    <property type="evidence" value="ECO:0007669"/>
    <property type="project" value="TreeGrafter"/>
</dbReference>
<dbReference type="InterPro" id="IPR016035">
    <property type="entry name" value="Acyl_Trfase/lysoPLipase"/>
</dbReference>
<dbReference type="Proteomes" id="UP000510682">
    <property type="component" value="Chromosome"/>
</dbReference>
<dbReference type="PROSITE" id="PS50075">
    <property type="entry name" value="CARRIER"/>
    <property type="match status" value="1"/>
</dbReference>
<reference evidence="8" key="1">
    <citation type="submission" date="2020-07" db="EMBL/GenBank/DDBJ databases">
        <title>Description of Mycobacterium gordonae subsp. intergordonae subsp.nov. and Mycobacterium gordonae subsp. gordonae subsp. nov.</title>
        <authorList>
            <person name="Yu X."/>
        </authorList>
    </citation>
    <scope>NUCLEOTIDE SEQUENCE [LARGE SCALE GENOMIC DNA]</scope>
    <source>
        <strain evidence="8">24</strain>
    </source>
</reference>
<dbReference type="Gene3D" id="1.10.1200.10">
    <property type="entry name" value="ACP-like"/>
    <property type="match status" value="1"/>
</dbReference>
<dbReference type="InterPro" id="IPR009081">
    <property type="entry name" value="PP-bd_ACP"/>
</dbReference>
<gene>
    <name evidence="7" type="ORF">H0P51_13365</name>
</gene>
<protein>
    <submittedName>
        <fullName evidence="7">Type I polyketide synthase</fullName>
    </submittedName>
</protein>
<dbReference type="Pfam" id="PF00550">
    <property type="entry name" value="PP-binding"/>
    <property type="match status" value="1"/>
</dbReference>
<accession>A0A7D6E9C8</accession>
<dbReference type="PANTHER" id="PTHR43775">
    <property type="entry name" value="FATTY ACID SYNTHASE"/>
    <property type="match status" value="1"/>
</dbReference>
<reference evidence="7 8" key="2">
    <citation type="submission" date="2020-07" db="EMBL/GenBank/DDBJ databases">
        <authorList>
            <person name="Yu X."/>
        </authorList>
    </citation>
    <scope>NUCLEOTIDE SEQUENCE [LARGE SCALE GENOMIC DNA]</scope>
    <source>
        <strain evidence="8">24</strain>
    </source>
</reference>
<sequence length="1008" mass="106950">MRQSDIAVIGLACRFPAAADPRAFWRLLQDGHEMVGSLQSAADFDAGFFNVSPREAAAMDPRQRLALELTWELFEDAFLLPRGLRGEPISVYVGAMTDDYALVALRQGFHVDHHAFGGLSRGMIANRMSYFYDLRGPSLTVDSGQSSSLLAVHMAVEALRAGTASMAIAGGIHLNLDTESELLEREFGATSPSGHTYAFDERADGYVRSDGGALVLLKPLRAALDDGNRIHAIVSGSAVGNAGGDTSGLTVPSSAAQVHVIRRALTDAGLVHTQVDYVEAHGTGTQVGDPVEATSLGEVFGAARRRPLLIGSVKTNIGHTGAASGIAGLIKTVLAVENRALPASLNFAVPATDLVGLGLCVNTVLTPWTDDVRRAGVSSFGMGGTNVHVVVEQAPGVEMVAAEPVHDVAVPWVLSARSAEALTGQARRLSERVAALGMADTGWSLATTRTVFDYRAVVVGADRGRMTEGLGGLAAGVPGPAVQTGRARPLGKKVFVFPGQGSQYLGMGRGLYHRFPVFAAAFDQTVAVLEPYLRLPLRQVIWGHDVALQESTEFAQPGLFAVQVALAALLRSCGVRADFVVGHSVGEIAAAYEAGVLSLPEAAQLVAERGRLMATLPPGGVMVAVAVSESEVAPLLSSQVSLAAVNAPDSVVLSGPSDQVAAVTQELSKRGRRVHRLNVSHAFHSALMEPIVDDFAERLADLAPQQPRIPLVSNVTGRLAGPGYGSSEYWTEHVRRPVRFGEAISTVVSLGAEVFIEVGPGAGLTAEQEISIVTLSQDAPEADAVLSAMARLFSEGADIDWAATFTGLDCRYEELPTYAFVRQRFWGLSGDEVSAEPEPPAAVGLQHLGPVERRRRLIDLVCFHAAAVLGHTRRRDVSADRAFQDSGFTSMSGVELRNRLRSEAALAGLSLPRTLIFDYPTPADLADHLAELLSCIDSEYPENEDIWLALRNIPIAELRRTGLLEKLQLLAGQSEKASSEVSNSDDVIDSLSPEALIAMTLDSDEEIG</sequence>
<dbReference type="SUPFAM" id="SSF47336">
    <property type="entry name" value="ACP-like"/>
    <property type="match status" value="1"/>
</dbReference>
<proteinExistence type="predicted"/>
<name>A0A7D6E9C8_9MYCO</name>
<keyword evidence="8" id="KW-1185">Reference proteome</keyword>
<dbReference type="Pfam" id="PF16197">
    <property type="entry name" value="KAsynt_C_assoc"/>
    <property type="match status" value="1"/>
</dbReference>
<dbReference type="InterPro" id="IPR014043">
    <property type="entry name" value="Acyl_transferase_dom"/>
</dbReference>
<evidence type="ECO:0000256" key="4">
    <source>
        <dbReference type="ARBA" id="ARBA00023315"/>
    </source>
</evidence>
<organism evidence="7 8">
    <name type="scientific">Mycobacterium vicinigordonae</name>
    <dbReference type="NCBI Taxonomy" id="1719132"/>
    <lineage>
        <taxon>Bacteria</taxon>
        <taxon>Bacillati</taxon>
        <taxon>Actinomycetota</taxon>
        <taxon>Actinomycetes</taxon>
        <taxon>Mycobacteriales</taxon>
        <taxon>Mycobacteriaceae</taxon>
        <taxon>Mycobacterium</taxon>
    </lineage>
</organism>
<dbReference type="SMART" id="SM00823">
    <property type="entry name" value="PKS_PP"/>
    <property type="match status" value="1"/>
</dbReference>
<dbReference type="KEGG" id="mgor:H0P51_13365"/>
<dbReference type="PANTHER" id="PTHR43775:SF51">
    <property type="entry name" value="INACTIVE PHENOLPHTHIOCEROL SYNTHESIS POLYKETIDE SYNTHASE TYPE I PKS1-RELATED"/>
    <property type="match status" value="1"/>
</dbReference>
<dbReference type="SMART" id="SM00827">
    <property type="entry name" value="PKS_AT"/>
    <property type="match status" value="1"/>
</dbReference>
<dbReference type="GO" id="GO:0031177">
    <property type="term" value="F:phosphopantetheine binding"/>
    <property type="evidence" value="ECO:0007669"/>
    <property type="project" value="InterPro"/>
</dbReference>
<dbReference type="InterPro" id="IPR020841">
    <property type="entry name" value="PKS_Beta-ketoAc_synthase_dom"/>
</dbReference>
<dbReference type="SMART" id="SM00825">
    <property type="entry name" value="PKS_KS"/>
    <property type="match status" value="1"/>
</dbReference>
<dbReference type="Gene3D" id="3.40.366.10">
    <property type="entry name" value="Malonyl-Coenzyme A Acyl Carrier Protein, domain 2"/>
    <property type="match status" value="1"/>
</dbReference>
<evidence type="ECO:0000256" key="3">
    <source>
        <dbReference type="ARBA" id="ARBA00022679"/>
    </source>
</evidence>
<keyword evidence="2" id="KW-0597">Phosphoprotein</keyword>
<dbReference type="Gene3D" id="3.30.70.3290">
    <property type="match status" value="1"/>
</dbReference>
<evidence type="ECO:0000313" key="8">
    <source>
        <dbReference type="Proteomes" id="UP000510682"/>
    </source>
</evidence>
<dbReference type="InterPro" id="IPR014030">
    <property type="entry name" value="Ketoacyl_synth_N"/>
</dbReference>
<feature type="domain" description="Ketosynthase family 3 (KS3)" evidence="6">
    <location>
        <begin position="3"/>
        <end position="393"/>
    </location>
</feature>
<dbReference type="AlphaFoldDB" id="A0A7D6E9C8"/>
<dbReference type="InterPro" id="IPR016036">
    <property type="entry name" value="Malonyl_transacylase_ACP-bd"/>
</dbReference>
<keyword evidence="3" id="KW-0808">Transferase</keyword>
<dbReference type="RefSeq" id="WP_180918946.1">
    <property type="nucleotide sequence ID" value="NZ_CP059165.1"/>
</dbReference>
<dbReference type="InterPro" id="IPR020806">
    <property type="entry name" value="PKS_PP-bd"/>
</dbReference>
<dbReference type="SUPFAM" id="SSF55048">
    <property type="entry name" value="Probable ACP-binding domain of malonyl-CoA ACP transacylase"/>
    <property type="match status" value="1"/>
</dbReference>
<evidence type="ECO:0000256" key="2">
    <source>
        <dbReference type="ARBA" id="ARBA00022553"/>
    </source>
</evidence>
<dbReference type="PROSITE" id="PS52004">
    <property type="entry name" value="KS3_2"/>
    <property type="match status" value="1"/>
</dbReference>
<dbReference type="Pfam" id="PF02801">
    <property type="entry name" value="Ketoacyl-synt_C"/>
    <property type="match status" value="1"/>
</dbReference>
<dbReference type="InterPro" id="IPR050091">
    <property type="entry name" value="PKS_NRPS_Biosynth_Enz"/>
</dbReference>
<dbReference type="Pfam" id="PF00109">
    <property type="entry name" value="ketoacyl-synt"/>
    <property type="match status" value="1"/>
</dbReference>
<evidence type="ECO:0000259" key="6">
    <source>
        <dbReference type="PROSITE" id="PS52004"/>
    </source>
</evidence>
<keyword evidence="4" id="KW-0012">Acyltransferase</keyword>
<evidence type="ECO:0000259" key="5">
    <source>
        <dbReference type="PROSITE" id="PS50075"/>
    </source>
</evidence>
<dbReference type="InterPro" id="IPR014031">
    <property type="entry name" value="Ketoacyl_synth_C"/>
</dbReference>
<dbReference type="FunFam" id="3.40.366.10:FF:000002">
    <property type="entry name" value="Probable polyketide synthase 2"/>
    <property type="match status" value="1"/>
</dbReference>
<dbReference type="InterPro" id="IPR001227">
    <property type="entry name" value="Ac_transferase_dom_sf"/>
</dbReference>
<evidence type="ECO:0000256" key="1">
    <source>
        <dbReference type="ARBA" id="ARBA00022450"/>
    </source>
</evidence>
<keyword evidence="1" id="KW-0596">Phosphopantetheine</keyword>
<reference evidence="8" key="3">
    <citation type="submission" date="2023-07" db="EMBL/GenBank/DDBJ databases">
        <title>Description of Mycobacterium gordonae subsp. intergordonae subsp.nov. and Mycobacterium gordonae subsp. gordonae subsp. nov.</title>
        <authorList>
            <person name="Huang H."/>
        </authorList>
    </citation>
    <scope>NUCLEOTIDE SEQUENCE [LARGE SCALE GENOMIC DNA]</scope>
    <source>
        <strain evidence="8">24</strain>
    </source>
</reference>
<dbReference type="Pfam" id="PF00698">
    <property type="entry name" value="Acyl_transf_1"/>
    <property type="match status" value="1"/>
</dbReference>
<dbReference type="CDD" id="cd00833">
    <property type="entry name" value="PKS"/>
    <property type="match status" value="1"/>
</dbReference>
<dbReference type="EMBL" id="CP059165">
    <property type="protein sequence ID" value="QLL10202.1"/>
    <property type="molecule type" value="Genomic_DNA"/>
</dbReference>
<dbReference type="SUPFAM" id="SSF52151">
    <property type="entry name" value="FabD/lysophospholipase-like"/>
    <property type="match status" value="1"/>
</dbReference>
<dbReference type="InterPro" id="IPR016039">
    <property type="entry name" value="Thiolase-like"/>
</dbReference>
<dbReference type="Gene3D" id="3.40.47.10">
    <property type="match status" value="1"/>
</dbReference>
<evidence type="ECO:0000313" key="7">
    <source>
        <dbReference type="EMBL" id="QLL10202.1"/>
    </source>
</evidence>
<dbReference type="InterPro" id="IPR032821">
    <property type="entry name" value="PKS_assoc"/>
</dbReference>
<dbReference type="GO" id="GO:0004312">
    <property type="term" value="F:fatty acid synthase activity"/>
    <property type="evidence" value="ECO:0007669"/>
    <property type="project" value="TreeGrafter"/>
</dbReference>
<dbReference type="InterPro" id="IPR036736">
    <property type="entry name" value="ACP-like_sf"/>
</dbReference>
<dbReference type="SUPFAM" id="SSF53901">
    <property type="entry name" value="Thiolase-like"/>
    <property type="match status" value="1"/>
</dbReference>